<dbReference type="AlphaFoldDB" id="A0A398A450"/>
<evidence type="ECO:0000313" key="2">
    <source>
        <dbReference type="Proteomes" id="UP000264353"/>
    </source>
</evidence>
<organism evidence="1 2">
    <name type="scientific">Brassica campestris</name>
    <name type="common">Field mustard</name>
    <dbReference type="NCBI Taxonomy" id="3711"/>
    <lineage>
        <taxon>Eukaryota</taxon>
        <taxon>Viridiplantae</taxon>
        <taxon>Streptophyta</taxon>
        <taxon>Embryophyta</taxon>
        <taxon>Tracheophyta</taxon>
        <taxon>Spermatophyta</taxon>
        <taxon>Magnoliopsida</taxon>
        <taxon>eudicotyledons</taxon>
        <taxon>Gunneridae</taxon>
        <taxon>Pentapetalae</taxon>
        <taxon>rosids</taxon>
        <taxon>malvids</taxon>
        <taxon>Brassicales</taxon>
        <taxon>Brassicaceae</taxon>
        <taxon>Brassiceae</taxon>
        <taxon>Brassica</taxon>
    </lineage>
</organism>
<reference evidence="1 2" key="1">
    <citation type="submission" date="2018-06" db="EMBL/GenBank/DDBJ databases">
        <title>WGS assembly of Brassica rapa FPsc.</title>
        <authorList>
            <person name="Bowman J."/>
            <person name="Kohchi T."/>
            <person name="Yamato K."/>
            <person name="Jenkins J."/>
            <person name="Shu S."/>
            <person name="Ishizaki K."/>
            <person name="Yamaoka S."/>
            <person name="Nishihama R."/>
            <person name="Nakamura Y."/>
            <person name="Berger F."/>
            <person name="Adam C."/>
            <person name="Aki S."/>
            <person name="Althoff F."/>
            <person name="Araki T."/>
            <person name="Arteaga-Vazquez M."/>
            <person name="Balasubrmanian S."/>
            <person name="Bauer D."/>
            <person name="Boehm C."/>
            <person name="Briginshaw L."/>
            <person name="Caballero-Perez J."/>
            <person name="Catarino B."/>
            <person name="Chen F."/>
            <person name="Chiyoda S."/>
            <person name="Chovatia M."/>
            <person name="Davies K."/>
            <person name="Delmans M."/>
            <person name="Demura T."/>
            <person name="Dierschke T."/>
            <person name="Dolan L."/>
            <person name="Dorantes-Acosta A."/>
            <person name="Eklund D."/>
            <person name="Florent S."/>
            <person name="Flores-Sandoval E."/>
            <person name="Fujiyama A."/>
            <person name="Fukuzawa H."/>
            <person name="Galik B."/>
            <person name="Grimanelli D."/>
            <person name="Grimwood J."/>
            <person name="Grossniklaus U."/>
            <person name="Hamada T."/>
            <person name="Haseloff J."/>
            <person name="Hetherington A."/>
            <person name="Higo A."/>
            <person name="Hirakawa Y."/>
            <person name="Hundley H."/>
            <person name="Ikeda Y."/>
            <person name="Inoue K."/>
            <person name="Inoue S."/>
            <person name="Ishida S."/>
            <person name="Jia Q."/>
            <person name="Kakita M."/>
            <person name="Kanazawa T."/>
            <person name="Kawai Y."/>
            <person name="Kawashima T."/>
            <person name="Kennedy M."/>
            <person name="Kinose K."/>
            <person name="Kinoshita T."/>
            <person name="Kohara Y."/>
            <person name="Koide E."/>
            <person name="Komatsu K."/>
            <person name="Kopischke S."/>
            <person name="Kubo M."/>
            <person name="Kyozuka J."/>
            <person name="Lagercrantz U."/>
            <person name="Lin S."/>
            <person name="Lindquist E."/>
            <person name="Lipzen A."/>
            <person name="Lu C."/>
            <person name="Luna E."/>
            <person name="Martienssen R."/>
            <person name="Minamino N."/>
            <person name="Mizutani M."/>
            <person name="Mizutani M."/>
            <person name="Mochizuki N."/>
            <person name="Monte I."/>
            <person name="Mosher R."/>
            <person name="Nagasaki H."/>
            <person name="Nakagami H."/>
            <person name="Naramoto S."/>
            <person name="Nishitani K."/>
            <person name="Ohtani M."/>
            <person name="Okamoto T."/>
            <person name="Okumura M."/>
            <person name="Phillips J."/>
            <person name="Pollak B."/>
            <person name="Reinders A."/>
            <person name="Roevekamp M."/>
            <person name="Sano R."/>
            <person name="Sawa S."/>
            <person name="Schmid M."/>
            <person name="Shirakawa M."/>
            <person name="Solano R."/>
            <person name="Spunde A."/>
            <person name="Suetsugu N."/>
            <person name="Sugano S."/>
            <person name="Sugiyama A."/>
            <person name="Sun R."/>
            <person name="Suzuki Y."/>
            <person name="Takenaka M."/>
            <person name="Takezawa D."/>
            <person name="Tomogane H."/>
            <person name="Tsuzuki M."/>
            <person name="Ueda T."/>
            <person name="Umeda M."/>
            <person name="Ward J."/>
            <person name="Watanabe Y."/>
            <person name="Yazaki K."/>
            <person name="Yokoyama R."/>
            <person name="Yoshitake Y."/>
            <person name="Yotsui I."/>
            <person name="Zachgo S."/>
            <person name="Schmutz J."/>
        </authorList>
    </citation>
    <scope>NUCLEOTIDE SEQUENCE [LARGE SCALE GENOMIC DNA]</scope>
    <source>
        <strain evidence="2">cv. B-3</strain>
    </source>
</reference>
<protein>
    <submittedName>
        <fullName evidence="1">Uncharacterized protein</fullName>
    </submittedName>
</protein>
<gene>
    <name evidence="1" type="ORF">BRARA_C01999</name>
</gene>
<sequence>MQKQTHNHLPYLPFLSLWILNLDPHILFVDSHLPFCIFKKSSFRVSRTITSILPEEREKTKDLLNLIFLHANYNSCFRLFL</sequence>
<evidence type="ECO:0000313" key="1">
    <source>
        <dbReference type="EMBL" id="RID69936.1"/>
    </source>
</evidence>
<accession>A0A398A450</accession>
<proteinExistence type="predicted"/>
<dbReference type="EMBL" id="CM010630">
    <property type="protein sequence ID" value="RID69936.1"/>
    <property type="molecule type" value="Genomic_DNA"/>
</dbReference>
<dbReference type="Proteomes" id="UP000264353">
    <property type="component" value="Chromosome A3"/>
</dbReference>
<name>A0A398A450_BRACM</name>